<dbReference type="AlphaFoldDB" id="A0A8J4EME0"/>
<dbReference type="RefSeq" id="WP_207126790.1">
    <property type="nucleotide sequence ID" value="NZ_BOPO01000084.1"/>
</dbReference>
<comment type="caution">
    <text evidence="3">The sequence shown here is derived from an EMBL/GenBank/DDBJ whole genome shotgun (WGS) entry which is preliminary data.</text>
</comment>
<feature type="region of interest" description="Disordered" evidence="1">
    <location>
        <begin position="1"/>
        <end position="20"/>
    </location>
</feature>
<evidence type="ECO:0000259" key="2">
    <source>
        <dbReference type="Pfam" id="PF02481"/>
    </source>
</evidence>
<dbReference type="Pfam" id="PF02481">
    <property type="entry name" value="DNA_processg_A"/>
    <property type="match status" value="1"/>
</dbReference>
<sequence length="437" mass="46163">MTRHYRITATGHSDDHQFDTDDPQQAIDTLHQWTFEATACLDTDEEAARYAWVYRVSPADLDGITVEVRGYQIDVSVSDPDAPELARYLHPAALASGSPQVHARLALTELVGPAYPTIAAWVAEHGALATLAWLTDHEDAAWLRESMPYRHPTTIDTTAILDYAARHGFCYLTAQDAGWPLRLPHPVYEVAGGAFTTPLGLWVHGTSRLDLLATDGGIAVVGRQDPSDYCGELAQRCAHALTTQRVTVCAGLSGTGAAAHRGAALAAATGSGTRSVVVLPIGPGGRLNLTQCQRLAGSAEHAALVSCWPIGYTDYHQAGIADRQDMLAAAMCGQFLQICGTDAPWQLAPARLAAALHHQVVAIPGALDSAGARGPHRLIAEGTAGLITDASDPLGLGHEPARALAGPARVVESDPGLDHDRRCGCGGRGVHGIDHTD</sequence>
<dbReference type="EMBL" id="BOPO01000084">
    <property type="protein sequence ID" value="GIL29110.1"/>
    <property type="molecule type" value="Genomic_DNA"/>
</dbReference>
<feature type="domain" description="Smf/DprA SLOG" evidence="2">
    <location>
        <begin position="195"/>
        <end position="392"/>
    </location>
</feature>
<protein>
    <recommendedName>
        <fullName evidence="2">Smf/DprA SLOG domain-containing protein</fullName>
    </recommendedName>
</protein>
<evidence type="ECO:0000313" key="4">
    <source>
        <dbReference type="Proteomes" id="UP000614996"/>
    </source>
</evidence>
<name>A0A8J4EME0_9ACTN</name>
<dbReference type="InterPro" id="IPR057666">
    <property type="entry name" value="DrpA_SLOG"/>
</dbReference>
<dbReference type="GO" id="GO:0009294">
    <property type="term" value="P:DNA-mediated transformation"/>
    <property type="evidence" value="ECO:0007669"/>
    <property type="project" value="InterPro"/>
</dbReference>
<keyword evidence="4" id="KW-1185">Reference proteome</keyword>
<organism evidence="3 4">
    <name type="scientific">Actinocatenispora comari</name>
    <dbReference type="NCBI Taxonomy" id="2807577"/>
    <lineage>
        <taxon>Bacteria</taxon>
        <taxon>Bacillati</taxon>
        <taxon>Actinomycetota</taxon>
        <taxon>Actinomycetes</taxon>
        <taxon>Micromonosporales</taxon>
        <taxon>Micromonosporaceae</taxon>
        <taxon>Actinocatenispora</taxon>
    </lineage>
</organism>
<accession>A0A8J4EME0</accession>
<evidence type="ECO:0000256" key="1">
    <source>
        <dbReference type="SAM" id="MobiDB-lite"/>
    </source>
</evidence>
<reference evidence="4" key="1">
    <citation type="journal article" date="2021" name="Int. J. Syst. Evol. Microbiol.">
        <title>Actinocatenispora comari sp. nov., an endophytic actinomycete isolated from aerial parts of Comarum salesowianum.</title>
        <authorList>
            <person name="Oyunbileg N."/>
            <person name="Iizaka Y."/>
            <person name="Hamada M."/>
            <person name="Davaapurev B.O."/>
            <person name="Fukumoto A."/>
            <person name="Tsetseg B."/>
            <person name="Kato F."/>
            <person name="Tamura T."/>
            <person name="Batkhuu J."/>
            <person name="Anzai Y."/>
        </authorList>
    </citation>
    <scope>NUCLEOTIDE SEQUENCE [LARGE SCALE GENOMIC DNA]</scope>
    <source>
        <strain evidence="4">NUM-2625</strain>
    </source>
</reference>
<dbReference type="Proteomes" id="UP000614996">
    <property type="component" value="Unassembled WGS sequence"/>
</dbReference>
<gene>
    <name evidence="3" type="ORF">NUM_43640</name>
</gene>
<evidence type="ECO:0000313" key="3">
    <source>
        <dbReference type="EMBL" id="GIL29110.1"/>
    </source>
</evidence>
<dbReference type="Gene3D" id="3.40.50.450">
    <property type="match status" value="1"/>
</dbReference>
<proteinExistence type="predicted"/>